<feature type="region of interest" description="Disordered" evidence="1">
    <location>
        <begin position="61"/>
        <end position="158"/>
    </location>
</feature>
<dbReference type="AlphaFoldDB" id="A0A6A6R404"/>
<reference evidence="2" key="1">
    <citation type="journal article" date="2020" name="Stud. Mycol.">
        <title>101 Dothideomycetes genomes: a test case for predicting lifestyles and emergence of pathogens.</title>
        <authorList>
            <person name="Haridas S."/>
            <person name="Albert R."/>
            <person name="Binder M."/>
            <person name="Bloem J."/>
            <person name="Labutti K."/>
            <person name="Salamov A."/>
            <person name="Andreopoulos B."/>
            <person name="Baker S."/>
            <person name="Barry K."/>
            <person name="Bills G."/>
            <person name="Bluhm B."/>
            <person name="Cannon C."/>
            <person name="Castanera R."/>
            <person name="Culley D."/>
            <person name="Daum C."/>
            <person name="Ezra D."/>
            <person name="Gonzalez J."/>
            <person name="Henrissat B."/>
            <person name="Kuo A."/>
            <person name="Liang C."/>
            <person name="Lipzen A."/>
            <person name="Lutzoni F."/>
            <person name="Magnuson J."/>
            <person name="Mondo S."/>
            <person name="Nolan M."/>
            <person name="Ohm R."/>
            <person name="Pangilinan J."/>
            <person name="Park H.-J."/>
            <person name="Ramirez L."/>
            <person name="Alfaro M."/>
            <person name="Sun H."/>
            <person name="Tritt A."/>
            <person name="Yoshinaga Y."/>
            <person name="Zwiers L.-H."/>
            <person name="Turgeon B."/>
            <person name="Goodwin S."/>
            <person name="Spatafora J."/>
            <person name="Crous P."/>
            <person name="Grigoriev I."/>
        </authorList>
    </citation>
    <scope>NUCLEOTIDE SEQUENCE</scope>
    <source>
        <strain evidence="2">CBS 269.34</strain>
    </source>
</reference>
<evidence type="ECO:0000313" key="2">
    <source>
        <dbReference type="EMBL" id="KAF2499062.1"/>
    </source>
</evidence>
<proteinExistence type="predicted"/>
<name>A0A6A6R404_9PEZI</name>
<feature type="compositionally biased region" description="Basic and acidic residues" evidence="1">
    <location>
        <begin position="119"/>
        <end position="132"/>
    </location>
</feature>
<evidence type="ECO:0000313" key="3">
    <source>
        <dbReference type="Proteomes" id="UP000799750"/>
    </source>
</evidence>
<evidence type="ECO:0000256" key="1">
    <source>
        <dbReference type="SAM" id="MobiDB-lite"/>
    </source>
</evidence>
<sequence>MTFLRAASVELAMSKLHSVHLARQWHRLRHRPRPQLFVAVVEIPLLLALVALRFPDLLDDGETLRSTEEPETELLDAGTPSSRSYKTAPGAQVCEDEMAECQHRGHPMSQSSIPSIVKVEGDGSNSDHDGEAKTTPATPVKASVEDASSSSHGSTRYD</sequence>
<gene>
    <name evidence="2" type="ORF">BU16DRAFT_603033</name>
</gene>
<protein>
    <submittedName>
        <fullName evidence="2">Uncharacterized protein</fullName>
    </submittedName>
</protein>
<dbReference type="EMBL" id="MU004184">
    <property type="protein sequence ID" value="KAF2499062.1"/>
    <property type="molecule type" value="Genomic_DNA"/>
</dbReference>
<keyword evidence="3" id="KW-1185">Reference proteome</keyword>
<organism evidence="2 3">
    <name type="scientific">Lophium mytilinum</name>
    <dbReference type="NCBI Taxonomy" id="390894"/>
    <lineage>
        <taxon>Eukaryota</taxon>
        <taxon>Fungi</taxon>
        <taxon>Dikarya</taxon>
        <taxon>Ascomycota</taxon>
        <taxon>Pezizomycotina</taxon>
        <taxon>Dothideomycetes</taxon>
        <taxon>Pleosporomycetidae</taxon>
        <taxon>Mytilinidiales</taxon>
        <taxon>Mytilinidiaceae</taxon>
        <taxon>Lophium</taxon>
    </lineage>
</organism>
<dbReference type="Proteomes" id="UP000799750">
    <property type="component" value="Unassembled WGS sequence"/>
</dbReference>
<feature type="compositionally biased region" description="Polar residues" evidence="1">
    <location>
        <begin position="146"/>
        <end position="158"/>
    </location>
</feature>
<accession>A0A6A6R404</accession>